<keyword evidence="4" id="KW-1185">Reference proteome</keyword>
<dbReference type="AlphaFoldDB" id="A0A8J4AHB0"/>
<evidence type="ECO:0000313" key="4">
    <source>
        <dbReference type="Proteomes" id="UP000614996"/>
    </source>
</evidence>
<proteinExistence type="predicted"/>
<name>A0A8J4AHB0_9ACTN</name>
<evidence type="ECO:0000256" key="1">
    <source>
        <dbReference type="ARBA" id="ARBA00023125"/>
    </source>
</evidence>
<evidence type="ECO:0000313" key="3">
    <source>
        <dbReference type="EMBL" id="GIL31291.1"/>
    </source>
</evidence>
<keyword evidence="1" id="KW-0238">DNA-binding</keyword>
<protein>
    <recommendedName>
        <fullName evidence="2">AraC-type transcription regulator ligand-binding domain-containing protein</fullName>
    </recommendedName>
</protein>
<dbReference type="GO" id="GO:0003677">
    <property type="term" value="F:DNA binding"/>
    <property type="evidence" value="ECO:0007669"/>
    <property type="project" value="UniProtKB-KW"/>
</dbReference>
<dbReference type="InterPro" id="IPR032783">
    <property type="entry name" value="AraC_lig"/>
</dbReference>
<organism evidence="3 4">
    <name type="scientific">Actinocatenispora comari</name>
    <dbReference type="NCBI Taxonomy" id="2807577"/>
    <lineage>
        <taxon>Bacteria</taxon>
        <taxon>Bacillati</taxon>
        <taxon>Actinomycetota</taxon>
        <taxon>Actinomycetes</taxon>
        <taxon>Micromonosporales</taxon>
        <taxon>Micromonosporaceae</taxon>
        <taxon>Actinocatenispora</taxon>
    </lineage>
</organism>
<dbReference type="Pfam" id="PF12852">
    <property type="entry name" value="Cupin_6"/>
    <property type="match status" value="1"/>
</dbReference>
<reference evidence="4" key="1">
    <citation type="journal article" date="2021" name="Int. J. Syst. Evol. Microbiol.">
        <title>Actinocatenispora comari sp. nov., an endophytic actinomycete isolated from aerial parts of Comarum salesowianum.</title>
        <authorList>
            <person name="Oyunbileg N."/>
            <person name="Iizaka Y."/>
            <person name="Hamada M."/>
            <person name="Davaapurev B.O."/>
            <person name="Fukumoto A."/>
            <person name="Tsetseg B."/>
            <person name="Kato F."/>
            <person name="Tamura T."/>
            <person name="Batkhuu J."/>
            <person name="Anzai Y."/>
        </authorList>
    </citation>
    <scope>NUCLEOTIDE SEQUENCE [LARGE SCALE GENOMIC DNA]</scope>
    <source>
        <strain evidence="4">NUM-2625</strain>
    </source>
</reference>
<sequence>MRESTGMADDQLSEVFDLVEVRGVVSGAVAVRGPWVSRVAVEIPLKFVALVRGRATLTADGVSEPIELAPGDVAILSNRSRLELSGGSGDGPPREVVPDEVELDRIVGAGPDADVVLGGRIELNQTGRALLLQALPPVAHVRAAAAGATNLRASLKRLFDEATGGRIGSAFAVRQYGQLLLLDVLRAYVDQVELPPGWLRLLTDDRLRPALTGCTRSRPARGACRNCPGSRRCRAPRSPSVSARSRRCRR</sequence>
<comment type="caution">
    <text evidence="3">The sequence shown here is derived from an EMBL/GenBank/DDBJ whole genome shotgun (WGS) entry which is preliminary data.</text>
</comment>
<accession>A0A8J4AHB0</accession>
<evidence type="ECO:0000259" key="2">
    <source>
        <dbReference type="Pfam" id="PF12852"/>
    </source>
</evidence>
<feature type="domain" description="AraC-type transcription regulator ligand-binding" evidence="2">
    <location>
        <begin position="10"/>
        <end position="190"/>
    </location>
</feature>
<dbReference type="EMBL" id="BOPO01000133">
    <property type="protein sequence ID" value="GIL31291.1"/>
    <property type="molecule type" value="Genomic_DNA"/>
</dbReference>
<gene>
    <name evidence="3" type="ORF">NUM_65450</name>
</gene>
<dbReference type="Proteomes" id="UP000614996">
    <property type="component" value="Unassembled WGS sequence"/>
</dbReference>